<evidence type="ECO:0000256" key="11">
    <source>
        <dbReference type="ARBA" id="ARBA00022839"/>
    </source>
</evidence>
<keyword evidence="17" id="KW-0464">Manganese</keyword>
<comment type="caution">
    <text evidence="23">The sequence shown here is derived from an EMBL/GenBank/DDBJ whole genome shotgun (WGS) entry which is preliminary data.</text>
</comment>
<dbReference type="NCBIfam" id="TIGR02777">
    <property type="entry name" value="LigD_PE_dom"/>
    <property type="match status" value="1"/>
</dbReference>
<dbReference type="InterPro" id="IPR012309">
    <property type="entry name" value="DNA_ligase_ATP-dep_C"/>
</dbReference>
<evidence type="ECO:0000313" key="24">
    <source>
        <dbReference type="Proteomes" id="UP000237511"/>
    </source>
</evidence>
<dbReference type="GO" id="GO:0003887">
    <property type="term" value="F:DNA-directed DNA polymerase activity"/>
    <property type="evidence" value="ECO:0007669"/>
    <property type="project" value="UniProtKB-KW"/>
</dbReference>
<dbReference type="InterPro" id="IPR014146">
    <property type="entry name" value="LigD_ligase_dom"/>
</dbReference>
<keyword evidence="18" id="KW-0511">Multifunctional enzyme</keyword>
<dbReference type="NCBIfam" id="TIGR02779">
    <property type="entry name" value="NHEJ_ligase_lig"/>
    <property type="match status" value="1"/>
</dbReference>
<keyword evidence="13" id="KW-0239">DNA-directed DNA polymerase</keyword>
<keyword evidence="5" id="KW-0548">Nucleotidyltransferase</keyword>
<keyword evidence="7" id="KW-0479">Metal-binding</keyword>
<name>A0A2S3YJE2_9HYPH</name>
<dbReference type="InterPro" id="IPR014145">
    <property type="entry name" value="LigD_pol_dom"/>
</dbReference>
<feature type="domain" description="ATP-dependent DNA ligase family profile" evidence="22">
    <location>
        <begin position="336"/>
        <end position="429"/>
    </location>
</feature>
<dbReference type="InterPro" id="IPR014143">
    <property type="entry name" value="NHEJ_ligase_prk"/>
</dbReference>
<organism evidence="23 24">
    <name type="scientific">Sinorhizobium americanum</name>
    <dbReference type="NCBI Taxonomy" id="194963"/>
    <lineage>
        <taxon>Bacteria</taxon>
        <taxon>Pseudomonadati</taxon>
        <taxon>Pseudomonadota</taxon>
        <taxon>Alphaproteobacteria</taxon>
        <taxon>Hyphomicrobiales</taxon>
        <taxon>Rhizobiaceae</taxon>
        <taxon>Sinorhizobium/Ensifer group</taxon>
        <taxon>Sinorhizobium</taxon>
    </lineage>
</organism>
<evidence type="ECO:0000256" key="15">
    <source>
        <dbReference type="ARBA" id="ARBA00023172"/>
    </source>
</evidence>
<dbReference type="PROSITE" id="PS50160">
    <property type="entry name" value="DNA_LIGASE_A3"/>
    <property type="match status" value="1"/>
</dbReference>
<dbReference type="Gene3D" id="3.30.1490.70">
    <property type="match status" value="1"/>
</dbReference>
<dbReference type="SUPFAM" id="SSF50249">
    <property type="entry name" value="Nucleic acid-binding proteins"/>
    <property type="match status" value="1"/>
</dbReference>
<evidence type="ECO:0000256" key="2">
    <source>
        <dbReference type="ARBA" id="ARBA00012727"/>
    </source>
</evidence>
<comment type="catalytic activity">
    <reaction evidence="20">
        <text>ATP + (deoxyribonucleotide)n-3'-hydroxyl + 5'-phospho-(deoxyribonucleotide)m = (deoxyribonucleotide)n+m + AMP + diphosphate.</text>
        <dbReference type="EC" id="6.5.1.1"/>
    </reaction>
</comment>
<keyword evidence="14" id="KW-0238">DNA-binding</keyword>
<dbReference type="InterPro" id="IPR012310">
    <property type="entry name" value="DNA_ligase_ATP-dep_cent"/>
</dbReference>
<gene>
    <name evidence="23" type="ORF">ATY31_20385</name>
</gene>
<dbReference type="CDD" id="cd07971">
    <property type="entry name" value="OBF_DNA_ligase_LigD"/>
    <property type="match status" value="1"/>
</dbReference>
<dbReference type="InterPro" id="IPR014144">
    <property type="entry name" value="LigD_PE_domain"/>
</dbReference>
<evidence type="ECO:0000256" key="6">
    <source>
        <dbReference type="ARBA" id="ARBA00022722"/>
    </source>
</evidence>
<evidence type="ECO:0000256" key="5">
    <source>
        <dbReference type="ARBA" id="ARBA00022695"/>
    </source>
</evidence>
<dbReference type="CDD" id="cd04862">
    <property type="entry name" value="PaeLigD_Pol_like"/>
    <property type="match status" value="1"/>
</dbReference>
<evidence type="ECO:0000256" key="20">
    <source>
        <dbReference type="ARBA" id="ARBA00034003"/>
    </source>
</evidence>
<evidence type="ECO:0000256" key="7">
    <source>
        <dbReference type="ARBA" id="ARBA00022723"/>
    </source>
</evidence>
<keyword evidence="11" id="KW-0269">Exonuclease</keyword>
<keyword evidence="12" id="KW-0067">ATP-binding</keyword>
<keyword evidence="15" id="KW-0233">DNA recombination</keyword>
<evidence type="ECO:0000256" key="18">
    <source>
        <dbReference type="ARBA" id="ARBA00023268"/>
    </source>
</evidence>
<dbReference type="NCBIfam" id="NF004628">
    <property type="entry name" value="PRK05972.1"/>
    <property type="match status" value="1"/>
</dbReference>
<dbReference type="GO" id="GO:0004527">
    <property type="term" value="F:exonuclease activity"/>
    <property type="evidence" value="ECO:0007669"/>
    <property type="project" value="UniProtKB-KW"/>
</dbReference>
<keyword evidence="8" id="KW-0547">Nucleotide-binding</keyword>
<dbReference type="GO" id="GO:0006281">
    <property type="term" value="P:DNA repair"/>
    <property type="evidence" value="ECO:0007669"/>
    <property type="project" value="UniProtKB-KW"/>
</dbReference>
<evidence type="ECO:0000256" key="9">
    <source>
        <dbReference type="ARBA" id="ARBA00022763"/>
    </source>
</evidence>
<dbReference type="AlphaFoldDB" id="A0A2S3YJE2"/>
<evidence type="ECO:0000256" key="13">
    <source>
        <dbReference type="ARBA" id="ARBA00022932"/>
    </source>
</evidence>
<dbReference type="PANTHER" id="PTHR42705">
    <property type="entry name" value="BIFUNCTIONAL NON-HOMOLOGOUS END JOINING PROTEIN LIGD"/>
    <property type="match status" value="1"/>
</dbReference>
<evidence type="ECO:0000256" key="3">
    <source>
        <dbReference type="ARBA" id="ARBA00022598"/>
    </source>
</evidence>
<dbReference type="GO" id="GO:0003677">
    <property type="term" value="F:DNA binding"/>
    <property type="evidence" value="ECO:0007669"/>
    <property type="project" value="UniProtKB-KW"/>
</dbReference>
<reference evidence="23 24" key="1">
    <citation type="journal article" date="2014" name="Syst. Appl. Microbiol.">
        <title>Microsymbionts of Phaseolus vulgaris in acid and alkaline soils of Mexico.</title>
        <authorList>
            <person name="Verastegui-Valdes M.M."/>
            <person name="Zhang Y.J."/>
            <person name="Rivera-Orduna F.N."/>
            <person name="Cheng H.P."/>
            <person name="Sui X.H."/>
            <person name="Wang E.T."/>
        </authorList>
    </citation>
    <scope>NUCLEOTIDE SEQUENCE [LARGE SCALE GENOMIC DNA]</scope>
    <source>
        <strain evidence="23 24">FG01</strain>
    </source>
</reference>
<keyword evidence="10" id="KW-0378">Hydrolase</keyword>
<evidence type="ECO:0000259" key="22">
    <source>
        <dbReference type="PROSITE" id="PS50160"/>
    </source>
</evidence>
<dbReference type="InterPro" id="IPR052171">
    <property type="entry name" value="NHEJ_LigD"/>
</dbReference>
<dbReference type="Pfam" id="PF01068">
    <property type="entry name" value="DNA_ligase_A_M"/>
    <property type="match status" value="1"/>
</dbReference>
<evidence type="ECO:0000256" key="19">
    <source>
        <dbReference type="ARBA" id="ARBA00029943"/>
    </source>
</evidence>
<dbReference type="Pfam" id="PF21686">
    <property type="entry name" value="LigD_Prim-Pol"/>
    <property type="match status" value="1"/>
</dbReference>
<dbReference type="CDD" id="cd07906">
    <property type="entry name" value="Adenylation_DNA_ligase_LigD_LigC"/>
    <property type="match status" value="1"/>
</dbReference>
<dbReference type="Gene3D" id="3.30.470.30">
    <property type="entry name" value="DNA ligase/mRNA capping enzyme"/>
    <property type="match status" value="1"/>
</dbReference>
<dbReference type="GO" id="GO:0006310">
    <property type="term" value="P:DNA recombination"/>
    <property type="evidence" value="ECO:0007669"/>
    <property type="project" value="UniProtKB-KW"/>
</dbReference>
<evidence type="ECO:0000256" key="10">
    <source>
        <dbReference type="ARBA" id="ARBA00022801"/>
    </source>
</evidence>
<proteinExistence type="predicted"/>
<dbReference type="Pfam" id="PF04679">
    <property type="entry name" value="DNA_ligase_A_C"/>
    <property type="match status" value="1"/>
</dbReference>
<evidence type="ECO:0000256" key="17">
    <source>
        <dbReference type="ARBA" id="ARBA00023211"/>
    </source>
</evidence>
<sequence>MADNLSKYRAKRDFKKTSEPSGKAQVKPSNRRRFVIQKHDATRLHYDLRLELDGVFKSWAVTRGPSLDPSDKRLAVEIEDHPLDYGDFEGTIPKGQYGGGTVMLWDRGYWEPEGRKSPEEALRKGDFKFTLLGKRLHGSFVLVRMRNDRDGGKRTNWLLIKHRDEHSVEENGAAILEENATSVASGRGMEQIAEGKGRKPRPFMMANADVEADAVWDSKHGLAADERKKRSRKNIATSTTVDLPGFVAPQLCETLARPPAGDDWLHEIKFDGYRIQMRVAQGKVTLKTRKGLDWTAKYPEIADAASELPDCIIDGEICALDDNGAPDFAALQAALSEGKTANLVYFAFDLLFGGGEDLRSMRLIERKKRLEDFLAAGSDDPHIRYVEHFESGGDAVLRSACKLSLEGIVSKQMDAPYQSGRTDTWAKSKCRAGHEVVIGGYARTNGKFRSLLVGVHRGDHFVYVGRVGTGFGAAKVERFVPKLKALETSKSPFTGIGAPKKEKEVTWLKPELVAEIEFADWTADGLVRQAAFKGLREDKPAAEVDTERPATPTKTDTPEPAPSAKTRAVRRKGAKAEVMGVLISSPDKALWSDAGDGEPVTKEDLARYHEAVGTWLIEHIRGRPCSIIRAPDGIGGEQFFQRHAMPGTSNLLELVKVFGDKKPYLQIDRIEGLAAIAQIGGIELHPWNCEPGKPEVPGRLVFDLDPGPDVPFAAVTAAAREMRVRLDALGLVSFCKTTGGKGLHVVTPFTVNKRKPLSWTEAKGFAHDVCEQMARDNPDLYLIKMSKSLRSGRIFLDYLRNDRMATAVAPLSPRARPGATVSMPLNWTQVKSDLDPKRFTVRTVPALLAKTTAWQDYCDGERPLEQAIKRLGKSRRAA</sequence>
<feature type="region of interest" description="Disordered" evidence="21">
    <location>
        <begin position="538"/>
        <end position="570"/>
    </location>
</feature>
<dbReference type="EMBL" id="LODU01000058">
    <property type="protein sequence ID" value="POH27465.1"/>
    <property type="molecule type" value="Genomic_DNA"/>
</dbReference>
<dbReference type="GO" id="GO:0005524">
    <property type="term" value="F:ATP binding"/>
    <property type="evidence" value="ECO:0007669"/>
    <property type="project" value="UniProtKB-KW"/>
</dbReference>
<evidence type="ECO:0000256" key="14">
    <source>
        <dbReference type="ARBA" id="ARBA00023125"/>
    </source>
</evidence>
<keyword evidence="16" id="KW-0234">DNA repair</keyword>
<dbReference type="InterPro" id="IPR012340">
    <property type="entry name" value="NA-bd_OB-fold"/>
</dbReference>
<dbReference type="PANTHER" id="PTHR42705:SF2">
    <property type="entry name" value="BIFUNCTIONAL NON-HOMOLOGOUS END JOINING PROTEIN LIGD"/>
    <property type="match status" value="1"/>
</dbReference>
<feature type="region of interest" description="Disordered" evidence="21">
    <location>
        <begin position="1"/>
        <end position="29"/>
    </location>
</feature>
<dbReference type="EC" id="6.5.1.1" evidence="2"/>
<evidence type="ECO:0000256" key="1">
    <source>
        <dbReference type="ARBA" id="ARBA00001936"/>
    </source>
</evidence>
<evidence type="ECO:0000256" key="12">
    <source>
        <dbReference type="ARBA" id="ARBA00022840"/>
    </source>
</evidence>
<feature type="compositionally biased region" description="Basic and acidic residues" evidence="21">
    <location>
        <begin position="538"/>
        <end position="548"/>
    </location>
</feature>
<dbReference type="NCBIfam" id="TIGR02778">
    <property type="entry name" value="ligD_pol"/>
    <property type="match status" value="1"/>
</dbReference>
<dbReference type="GO" id="GO:0003910">
    <property type="term" value="F:DNA ligase (ATP) activity"/>
    <property type="evidence" value="ECO:0007669"/>
    <property type="project" value="UniProtKB-EC"/>
</dbReference>
<keyword evidence="6" id="KW-0540">Nuclease</keyword>
<dbReference type="RefSeq" id="WP_097525720.1">
    <property type="nucleotide sequence ID" value="NZ_LODU01000058.1"/>
</dbReference>
<keyword evidence="4" id="KW-0808">Transferase</keyword>
<dbReference type="Pfam" id="PF13298">
    <property type="entry name" value="LigD_N"/>
    <property type="match status" value="1"/>
</dbReference>
<evidence type="ECO:0000256" key="16">
    <source>
        <dbReference type="ARBA" id="ARBA00023204"/>
    </source>
</evidence>
<comment type="cofactor">
    <cofactor evidence="1">
        <name>Mn(2+)</name>
        <dbReference type="ChEBI" id="CHEBI:29035"/>
    </cofactor>
</comment>
<dbReference type="GO" id="GO:0046872">
    <property type="term" value="F:metal ion binding"/>
    <property type="evidence" value="ECO:0007669"/>
    <property type="project" value="UniProtKB-KW"/>
</dbReference>
<accession>A0A2S3YJE2</accession>
<dbReference type="Gene3D" id="2.40.50.140">
    <property type="entry name" value="Nucleic acid-binding proteins"/>
    <property type="match status" value="1"/>
</dbReference>
<dbReference type="Proteomes" id="UP000237511">
    <property type="component" value="Unassembled WGS sequence"/>
</dbReference>
<keyword evidence="9" id="KW-0227">DNA damage</keyword>
<dbReference type="NCBIfam" id="TIGR02776">
    <property type="entry name" value="NHEJ_ligase_prk"/>
    <property type="match status" value="1"/>
</dbReference>
<dbReference type="SUPFAM" id="SSF56091">
    <property type="entry name" value="DNA ligase/mRNA capping enzyme, catalytic domain"/>
    <property type="match status" value="1"/>
</dbReference>
<protein>
    <recommendedName>
        <fullName evidence="2">DNA ligase (ATP)</fullName>
        <ecNumber evidence="2">6.5.1.1</ecNumber>
    </recommendedName>
    <alternativeName>
        <fullName evidence="19">NHEJ DNA polymerase</fullName>
    </alternativeName>
</protein>
<dbReference type="InterPro" id="IPR033651">
    <property type="entry name" value="PaeLigD_Pol-like"/>
</dbReference>
<dbReference type="Gene3D" id="3.90.920.10">
    <property type="entry name" value="DNA primase, PRIM domain"/>
    <property type="match status" value="1"/>
</dbReference>
<evidence type="ECO:0000256" key="8">
    <source>
        <dbReference type="ARBA" id="ARBA00022741"/>
    </source>
</evidence>
<evidence type="ECO:0000313" key="23">
    <source>
        <dbReference type="EMBL" id="POH27465.1"/>
    </source>
</evidence>
<evidence type="ECO:0000256" key="21">
    <source>
        <dbReference type="SAM" id="MobiDB-lite"/>
    </source>
</evidence>
<keyword evidence="3 23" id="KW-0436">Ligase</keyword>
<evidence type="ECO:0000256" key="4">
    <source>
        <dbReference type="ARBA" id="ARBA00022679"/>
    </source>
</evidence>